<sequence length="158" mass="17975">MKGSFLLSRHQNNLFKHPHFGHTITDDCYGHQLHPLSLHGPVIHVIADIIKVHPDAEAKGSMHHHFFVMIKQIISIKGSDPSIVNLEKEHFVAVRYGDHLGIPKPIQGLEAGQSIELQGEYIDENHVYITPDNREGEPCIHFTHRPVGFVIYHGEEYE</sequence>
<comment type="caution">
    <text evidence="1">The sequence shown here is derived from an EMBL/GenBank/DDBJ whole genome shotgun (WGS) entry which is preliminary data.</text>
</comment>
<evidence type="ECO:0000313" key="1">
    <source>
        <dbReference type="EMBL" id="MBP1937587.1"/>
    </source>
</evidence>
<evidence type="ECO:0000313" key="2">
    <source>
        <dbReference type="Proteomes" id="UP001519273"/>
    </source>
</evidence>
<dbReference type="EMBL" id="JAGGKP010000006">
    <property type="protein sequence ID" value="MBP1937587.1"/>
    <property type="molecule type" value="Genomic_DNA"/>
</dbReference>
<dbReference type="Proteomes" id="UP001519273">
    <property type="component" value="Unassembled WGS sequence"/>
</dbReference>
<keyword evidence="2" id="KW-1185">Reference proteome</keyword>
<reference evidence="1 2" key="1">
    <citation type="submission" date="2021-03" db="EMBL/GenBank/DDBJ databases">
        <title>Genomic Encyclopedia of Type Strains, Phase IV (KMG-IV): sequencing the most valuable type-strain genomes for metagenomic binning, comparative biology and taxonomic classification.</title>
        <authorList>
            <person name="Goeker M."/>
        </authorList>
    </citation>
    <scope>NUCLEOTIDE SEQUENCE [LARGE SCALE GENOMIC DNA]</scope>
    <source>
        <strain evidence="1 2">DSM 23491</strain>
    </source>
</reference>
<gene>
    <name evidence="1" type="ORF">J2Z20_002500</name>
</gene>
<dbReference type="RefSeq" id="WP_209850479.1">
    <property type="nucleotide sequence ID" value="NZ_CBCRVE010000007.1"/>
</dbReference>
<protein>
    <submittedName>
        <fullName evidence="1">Uncharacterized protein</fullName>
    </submittedName>
</protein>
<proteinExistence type="predicted"/>
<name>A0ABS4H5C8_9BACL</name>
<organism evidence="1 2">
    <name type="scientific">Paenibacillus sediminis</name>
    <dbReference type="NCBI Taxonomy" id="664909"/>
    <lineage>
        <taxon>Bacteria</taxon>
        <taxon>Bacillati</taxon>
        <taxon>Bacillota</taxon>
        <taxon>Bacilli</taxon>
        <taxon>Bacillales</taxon>
        <taxon>Paenibacillaceae</taxon>
        <taxon>Paenibacillus</taxon>
    </lineage>
</organism>
<accession>A0ABS4H5C8</accession>